<reference evidence="4 5" key="1">
    <citation type="submission" date="2019-12" db="EMBL/GenBank/DDBJ databases">
        <title>Nocardia sp. nov. ET3-3 isolated from soil.</title>
        <authorList>
            <person name="Kanchanasin P."/>
            <person name="Tanasupawat S."/>
            <person name="Yuki M."/>
            <person name="Kudo T."/>
        </authorList>
    </citation>
    <scope>NUCLEOTIDE SEQUENCE [LARGE SCALE GENOMIC DNA]</scope>
    <source>
        <strain evidence="4 5">ET3-3</strain>
    </source>
</reference>
<gene>
    <name evidence="4" type="ORF">GPX89_05720</name>
</gene>
<dbReference type="EMBL" id="WRPP01000001">
    <property type="protein sequence ID" value="MVU76744.1"/>
    <property type="molecule type" value="Genomic_DNA"/>
</dbReference>
<feature type="domain" description="ABC transporter" evidence="3">
    <location>
        <begin position="11"/>
        <end position="248"/>
    </location>
</feature>
<dbReference type="InterPro" id="IPR027417">
    <property type="entry name" value="P-loop_NTPase"/>
</dbReference>
<dbReference type="GO" id="GO:0005524">
    <property type="term" value="F:ATP binding"/>
    <property type="evidence" value="ECO:0007669"/>
    <property type="project" value="UniProtKB-KW"/>
</dbReference>
<dbReference type="Gene3D" id="3.40.50.300">
    <property type="entry name" value="P-loop containing nucleotide triphosphate hydrolases"/>
    <property type="match status" value="1"/>
</dbReference>
<proteinExistence type="predicted"/>
<dbReference type="InterPro" id="IPR017871">
    <property type="entry name" value="ABC_transporter-like_CS"/>
</dbReference>
<accession>A0A7K1UQY3</accession>
<name>A0A7K1UQY3_9NOCA</name>
<keyword evidence="2 4" id="KW-0067">ATP-binding</keyword>
<evidence type="ECO:0000256" key="1">
    <source>
        <dbReference type="ARBA" id="ARBA00022741"/>
    </source>
</evidence>
<dbReference type="PROSITE" id="PS00211">
    <property type="entry name" value="ABC_TRANSPORTER_1"/>
    <property type="match status" value="1"/>
</dbReference>
<evidence type="ECO:0000259" key="3">
    <source>
        <dbReference type="PROSITE" id="PS50893"/>
    </source>
</evidence>
<dbReference type="GO" id="GO:0016887">
    <property type="term" value="F:ATP hydrolysis activity"/>
    <property type="evidence" value="ECO:0007669"/>
    <property type="project" value="InterPro"/>
</dbReference>
<evidence type="ECO:0000313" key="4">
    <source>
        <dbReference type="EMBL" id="MVU76744.1"/>
    </source>
</evidence>
<dbReference type="PANTHER" id="PTHR43582:SF2">
    <property type="entry name" value="LINEARMYCIN RESISTANCE ATP-BINDING PROTEIN LNRL"/>
    <property type="match status" value="1"/>
</dbReference>
<keyword evidence="1" id="KW-0547">Nucleotide-binding</keyword>
<sequence>MSITAVPSAAVEVRDLVKTYPGGRRKPDVRALDGLSFSIAAGTVYGMLGPNGAGKSTTTKICTTLSRADSGTARVAGFDVTTDAGAIRHRIGYVSQGSGADPRQTPFENLVMAARLHGLSRHDAVLRADGLLDQFQLTDARNRKVSKLSGGMRRKLDVAVGLVHTPSVLFLDEPTTGLDPQARAEMWSEIRRLATEAALTVVLTTHYLEEADELADRLVIIDHGRAVIEGTPAQLKSTLDGDTLTVELINPDIAAVRAVGESIPTLRKVLVEQDGPNGRLVARTDDPSGIVGRVIAEFDAAGIGFGAVSISHPSLDDVYLHYAGRSYKADNHRDRVEVAA</sequence>
<organism evidence="4 5">
    <name type="scientific">Nocardia terrae</name>
    <dbReference type="NCBI Taxonomy" id="2675851"/>
    <lineage>
        <taxon>Bacteria</taxon>
        <taxon>Bacillati</taxon>
        <taxon>Actinomycetota</taxon>
        <taxon>Actinomycetes</taxon>
        <taxon>Mycobacteriales</taxon>
        <taxon>Nocardiaceae</taxon>
        <taxon>Nocardia</taxon>
    </lineage>
</organism>
<dbReference type="SUPFAM" id="SSF52540">
    <property type="entry name" value="P-loop containing nucleoside triphosphate hydrolases"/>
    <property type="match status" value="1"/>
</dbReference>
<dbReference type="AlphaFoldDB" id="A0A7K1UQY3"/>
<dbReference type="PROSITE" id="PS50893">
    <property type="entry name" value="ABC_TRANSPORTER_2"/>
    <property type="match status" value="1"/>
</dbReference>
<dbReference type="InterPro" id="IPR003439">
    <property type="entry name" value="ABC_transporter-like_ATP-bd"/>
</dbReference>
<protein>
    <submittedName>
        <fullName evidence="4">ATP-binding cassette domain-containing protein</fullName>
    </submittedName>
</protein>
<dbReference type="PANTHER" id="PTHR43582">
    <property type="entry name" value="LINEARMYCIN RESISTANCE ATP-BINDING PROTEIN LNRL"/>
    <property type="match status" value="1"/>
</dbReference>
<dbReference type="Proteomes" id="UP000466794">
    <property type="component" value="Unassembled WGS sequence"/>
</dbReference>
<evidence type="ECO:0000313" key="5">
    <source>
        <dbReference type="Proteomes" id="UP000466794"/>
    </source>
</evidence>
<dbReference type="SMART" id="SM00382">
    <property type="entry name" value="AAA"/>
    <property type="match status" value="1"/>
</dbReference>
<dbReference type="RefSeq" id="WP_157355461.1">
    <property type="nucleotide sequence ID" value="NZ_WRPP01000001.1"/>
</dbReference>
<keyword evidence="5" id="KW-1185">Reference proteome</keyword>
<dbReference type="Pfam" id="PF00005">
    <property type="entry name" value="ABC_tran"/>
    <property type="match status" value="1"/>
</dbReference>
<comment type="caution">
    <text evidence="4">The sequence shown here is derived from an EMBL/GenBank/DDBJ whole genome shotgun (WGS) entry which is preliminary data.</text>
</comment>
<dbReference type="InterPro" id="IPR003593">
    <property type="entry name" value="AAA+_ATPase"/>
</dbReference>
<evidence type="ECO:0000256" key="2">
    <source>
        <dbReference type="ARBA" id="ARBA00022840"/>
    </source>
</evidence>